<dbReference type="AlphaFoldDB" id="D4VL54"/>
<dbReference type="EMBL" id="CBXG010000016">
    <property type="protein sequence ID" value="CDM03691.1"/>
    <property type="molecule type" value="Genomic_DNA"/>
</dbReference>
<dbReference type="Proteomes" id="UP000019380">
    <property type="component" value="Unassembled WGS sequence"/>
</dbReference>
<organism evidence="1 2">
    <name type="scientific">Bacteroides xylanisolvens SD CC 1b</name>
    <dbReference type="NCBI Taxonomy" id="702447"/>
    <lineage>
        <taxon>Bacteria</taxon>
        <taxon>Pseudomonadati</taxon>
        <taxon>Bacteroidota</taxon>
        <taxon>Bacteroidia</taxon>
        <taxon>Bacteroidales</taxon>
        <taxon>Bacteroidaceae</taxon>
        <taxon>Bacteroides</taxon>
    </lineage>
</organism>
<evidence type="ECO:0000313" key="1">
    <source>
        <dbReference type="EMBL" id="CDM03691.1"/>
    </source>
</evidence>
<name>D4VL54_9BACE</name>
<protein>
    <submittedName>
        <fullName evidence="1">Uncharacterized protein</fullName>
    </submittedName>
</protein>
<evidence type="ECO:0000313" key="2">
    <source>
        <dbReference type="Proteomes" id="UP000019380"/>
    </source>
</evidence>
<accession>D4VL54</accession>
<dbReference type="Gene3D" id="3.40.630.30">
    <property type="match status" value="1"/>
</dbReference>
<proteinExistence type="predicted"/>
<gene>
    <name evidence="1" type="ORF">BN890_12580</name>
</gene>
<sequence length="356" mass="41716">MFIFYHLASLSPLKQIKSFLSNILKEDYPEFSKWYNKKKKDNAKAFIQKNNEGMLQAFLYLKQELEDITDVCPPMPAANRLKVGTFKIEAHNTKLGEQLVKKIVVAALHIDADEIYVTIYRKHEGLIRLLKRYGFLVYGTKGHEDEPEFVFVKSMKVYSGDLLYDYPYIHTSKVRKFILSIKPEYHTPLFPDSILDNEERDKSFLVRDIAYTNSIHKIYLCKMRNIDQLSRGDILLIYRMKDEKGAAYYRSVVSSICIVEEIKKASGFKSTEEFIKYANAYSIFNENELRKWYTEYGMTLIKMTYNIAFDRRVTRGELIEQVGLSAGDYWGFMQINDEQFKNIISRGKINESLIID</sequence>
<comment type="caution">
    <text evidence="1">The sequence shown here is derived from an EMBL/GenBank/DDBJ whole genome shotgun (WGS) entry which is preliminary data.</text>
</comment>
<reference evidence="1 2" key="1">
    <citation type="submission" date="2013-12" db="EMBL/GenBank/DDBJ databases">
        <title>Improved hybrid genome assemblies of Bacteroides xylanisolvens SD CC 1b and Bacteroides xylanisolvens SD CC 2a using Illumina and 454 Sequencing.</title>
        <authorList>
            <person name="Ramaraj T."/>
            <person name="Sundararajan A."/>
            <person name="Mudge J."/>
            <person name="Schilkey F.D."/>
            <person name="Delvecchio V."/>
            <person name="Donlon M."/>
            <person name="Ziemer C."/>
        </authorList>
    </citation>
    <scope>NUCLEOTIDE SEQUENCE [LARGE SCALE GENOMIC DNA]</scope>
</reference>
<dbReference type="RefSeq" id="WP_004317575.1">
    <property type="nucleotide sequence ID" value="NZ_ADKP01000108.1"/>
</dbReference>